<name>A0A3E3I8U3_9FIRM</name>
<organism evidence="2 3">
    <name type="scientific">Eisenbergiella massiliensis</name>
    <dbReference type="NCBI Taxonomy" id="1720294"/>
    <lineage>
        <taxon>Bacteria</taxon>
        <taxon>Bacillati</taxon>
        <taxon>Bacillota</taxon>
        <taxon>Clostridia</taxon>
        <taxon>Lachnospirales</taxon>
        <taxon>Lachnospiraceae</taxon>
        <taxon>Eisenbergiella</taxon>
    </lineage>
</organism>
<feature type="transmembrane region" description="Helical" evidence="1">
    <location>
        <begin position="50"/>
        <end position="69"/>
    </location>
</feature>
<evidence type="ECO:0000313" key="2">
    <source>
        <dbReference type="EMBL" id="RGE63443.1"/>
    </source>
</evidence>
<comment type="caution">
    <text evidence="2">The sequence shown here is derived from an EMBL/GenBank/DDBJ whole genome shotgun (WGS) entry which is preliminary data.</text>
</comment>
<gene>
    <name evidence="2" type="ORF">DXC51_05640</name>
</gene>
<evidence type="ECO:0000256" key="1">
    <source>
        <dbReference type="SAM" id="Phobius"/>
    </source>
</evidence>
<dbReference type="EMBL" id="QVLV01000003">
    <property type="protein sequence ID" value="RGE63443.1"/>
    <property type="molecule type" value="Genomic_DNA"/>
</dbReference>
<accession>A0A3E3I8U3</accession>
<proteinExistence type="predicted"/>
<protein>
    <submittedName>
        <fullName evidence="2">Uncharacterized protein</fullName>
    </submittedName>
</protein>
<keyword evidence="3" id="KW-1185">Reference proteome</keyword>
<keyword evidence="1" id="KW-1133">Transmembrane helix</keyword>
<dbReference type="Proteomes" id="UP000260812">
    <property type="component" value="Unassembled WGS sequence"/>
</dbReference>
<keyword evidence="1" id="KW-0812">Transmembrane</keyword>
<evidence type="ECO:0000313" key="3">
    <source>
        <dbReference type="Proteomes" id="UP000260812"/>
    </source>
</evidence>
<sequence>MYTRKRRLPVQWGWIQAAGAFAGLPVQNIKEVSIMERVYRQGRKRGGRKAAWILAVVFISLAAVLFFLGGSRQIRSDSPGVEWIQEEGRITQVVIDGQFPYCNIIPAVTEESIRDSGGNVTAITRTYAFETGFSLRMRGTYKIDMESASDIAYTYILKFADRDVVIENGREAG</sequence>
<reference evidence="2" key="1">
    <citation type="submission" date="2018-08" db="EMBL/GenBank/DDBJ databases">
        <title>A genome reference for cultivated species of the human gut microbiota.</title>
        <authorList>
            <person name="Zou Y."/>
            <person name="Xue W."/>
            <person name="Luo G."/>
        </authorList>
    </citation>
    <scope>NUCLEOTIDE SEQUENCE [LARGE SCALE GENOMIC DNA]</scope>
    <source>
        <strain evidence="2">TF05-5AC</strain>
    </source>
</reference>
<dbReference type="AlphaFoldDB" id="A0A3E3I8U3"/>
<keyword evidence="1" id="KW-0472">Membrane</keyword>